<dbReference type="RefSeq" id="WP_023395865.1">
    <property type="nucleotide sequence ID" value="NZ_ASGZ01000068.1"/>
</dbReference>
<gene>
    <name evidence="2" type="ORF">K933_16487</name>
</gene>
<dbReference type="EMBL" id="ASGZ01000068">
    <property type="protein sequence ID" value="ESP86877.1"/>
    <property type="molecule type" value="Genomic_DNA"/>
</dbReference>
<dbReference type="OrthoDB" id="229248at2157"/>
<name>V4IUL4_9EURY</name>
<evidence type="ECO:0000313" key="2">
    <source>
        <dbReference type="EMBL" id="ESP86877.1"/>
    </source>
</evidence>
<dbReference type="AlphaFoldDB" id="V4IUL4"/>
<sequence length="80" mass="8984">MVTFTDDDEGKKVVNQNGEDVGRVVDVRHATAYVDPDPGMFETVKSKLGWGDVDDDEDVYPLQDADVESVDDDRVLLRRL</sequence>
<feature type="domain" description="PRC-barrel" evidence="1">
    <location>
        <begin position="9"/>
        <end position="77"/>
    </location>
</feature>
<dbReference type="Proteomes" id="UP000017840">
    <property type="component" value="Unassembled WGS sequence"/>
</dbReference>
<evidence type="ECO:0000259" key="1">
    <source>
        <dbReference type="Pfam" id="PF05239"/>
    </source>
</evidence>
<keyword evidence="3" id="KW-1185">Reference proteome</keyword>
<dbReference type="Pfam" id="PF05239">
    <property type="entry name" value="PRC"/>
    <property type="match status" value="1"/>
</dbReference>
<comment type="caution">
    <text evidence="2">The sequence shown here is derived from an EMBL/GenBank/DDBJ whole genome shotgun (WGS) entry which is preliminary data.</text>
</comment>
<dbReference type="eggNOG" id="arCOG08931">
    <property type="taxonomic scope" value="Archaea"/>
</dbReference>
<protein>
    <recommendedName>
        <fullName evidence="1">PRC-barrel domain-containing protein</fullName>
    </recommendedName>
</protein>
<organism evidence="2 3">
    <name type="scientific">Candidatus Halobonum tyrrellensis G22</name>
    <dbReference type="NCBI Taxonomy" id="1324957"/>
    <lineage>
        <taxon>Archaea</taxon>
        <taxon>Methanobacteriati</taxon>
        <taxon>Methanobacteriota</taxon>
        <taxon>Stenosarchaea group</taxon>
        <taxon>Halobacteria</taxon>
        <taxon>Halobacteriales</taxon>
        <taxon>Haloferacaceae</taxon>
        <taxon>Candidatus Halobonum</taxon>
    </lineage>
</organism>
<dbReference type="InterPro" id="IPR027275">
    <property type="entry name" value="PRC-brl_dom"/>
</dbReference>
<reference evidence="2 3" key="1">
    <citation type="journal article" date="2013" name="Genome Announc.">
        <title>Draft Genome Sequence of 'Candidatus Halobonum tyrrellensis' Strain G22, Isolated from the Hypersaline Waters of Lake Tyrrell, Australia.</title>
        <authorList>
            <person name="Ugalde J.A."/>
            <person name="Narasingarao P."/>
            <person name="Kuo S."/>
            <person name="Podell S."/>
            <person name="Allen E.E."/>
        </authorList>
    </citation>
    <scope>NUCLEOTIDE SEQUENCE [LARGE SCALE GENOMIC DNA]</scope>
    <source>
        <strain evidence="2 3">G22</strain>
    </source>
</reference>
<evidence type="ECO:0000313" key="3">
    <source>
        <dbReference type="Proteomes" id="UP000017840"/>
    </source>
</evidence>
<accession>V4IUL4</accession>
<proteinExistence type="predicted"/>